<dbReference type="SUPFAM" id="SSF144052">
    <property type="entry name" value="Thermophilic metalloprotease-like"/>
    <property type="match status" value="1"/>
</dbReference>
<evidence type="ECO:0000313" key="2">
    <source>
        <dbReference type="EMBL" id="MCU6685862.1"/>
    </source>
</evidence>
<dbReference type="InterPro" id="IPR052170">
    <property type="entry name" value="M29_Exopeptidase"/>
</dbReference>
<dbReference type="Proteomes" id="UP001652431">
    <property type="component" value="Unassembled WGS sequence"/>
</dbReference>
<accession>A0ABT2RKB9</accession>
<dbReference type="RefSeq" id="WP_158368689.1">
    <property type="nucleotide sequence ID" value="NZ_JAOQJU010000003.1"/>
</dbReference>
<keyword evidence="3" id="KW-1185">Reference proteome</keyword>
<reference evidence="2 3" key="1">
    <citation type="journal article" date="2021" name="ISME Commun">
        <title>Automated analysis of genomic sequences facilitates high-throughput and comprehensive description of bacteria.</title>
        <authorList>
            <person name="Hitch T.C.A."/>
        </authorList>
    </citation>
    <scope>NUCLEOTIDE SEQUENCE [LARGE SCALE GENOMIC DNA]</scope>
    <source>
        <strain evidence="2 3">Sanger_03</strain>
    </source>
</reference>
<evidence type="ECO:0008006" key="4">
    <source>
        <dbReference type="Google" id="ProtNLM"/>
    </source>
</evidence>
<proteinExistence type="predicted"/>
<organism evidence="2 3">
    <name type="scientific">Dorea acetigenes</name>
    <dbReference type="NCBI Taxonomy" id="2981787"/>
    <lineage>
        <taxon>Bacteria</taxon>
        <taxon>Bacillati</taxon>
        <taxon>Bacillota</taxon>
        <taxon>Clostridia</taxon>
        <taxon>Lachnospirales</taxon>
        <taxon>Lachnospiraceae</taxon>
        <taxon>Dorea</taxon>
    </lineage>
</organism>
<dbReference type="EMBL" id="JAOQJU010000003">
    <property type="protein sequence ID" value="MCU6685862.1"/>
    <property type="molecule type" value="Genomic_DNA"/>
</dbReference>
<sequence length="354" mass="38713">MELRLGFEPMNGYLKYELYKGAMKLVADVMLAKPGETVLITADTSSDMRVANAIAAAAHAVDAIPVLAEYSTAKETCIDPPVPIQAAACEADVWIELADKNVQHCLSWQKALSCGCRYTCLTGMDVDMIVRCITNVDYDLVIKMGETMKEIIEKANTVQILSKNGTNLTGEMQGRKVRHSGRRAIEKGQSNMMCGQISWNCMESTINGKLVFDGALWPPAEIGLLKAPVYLTVENGVVTKVEGGRDADIFREWLASYNHPASYRVAHYSLGFNPGVMAPTGRIVEDERVFGGIEFGIGSQGASILAEKWDAPSHTDGTILKPTIVLDGEVFEEDGVYKHPRVREICRELGVAGY</sequence>
<name>A0ABT2RKB9_9FIRM</name>
<dbReference type="PANTHER" id="PTHR34448:SF1">
    <property type="entry name" value="BLL6088 PROTEIN"/>
    <property type="match status" value="1"/>
</dbReference>
<dbReference type="Pfam" id="PF26233">
    <property type="entry name" value="NicX"/>
    <property type="match status" value="1"/>
</dbReference>
<evidence type="ECO:0000313" key="3">
    <source>
        <dbReference type="Proteomes" id="UP001652431"/>
    </source>
</evidence>
<dbReference type="PANTHER" id="PTHR34448">
    <property type="entry name" value="AMINOPEPTIDASE"/>
    <property type="match status" value="1"/>
</dbReference>
<comment type="caution">
    <text evidence="2">The sequence shown here is derived from an EMBL/GenBank/DDBJ whole genome shotgun (WGS) entry which is preliminary data.</text>
</comment>
<protein>
    <recommendedName>
        <fullName evidence="4">Thermophilic metalloprotease (M29)</fullName>
    </recommendedName>
</protein>
<keyword evidence="1" id="KW-0479">Metal-binding</keyword>
<gene>
    <name evidence="2" type="ORF">OCV99_04675</name>
</gene>
<evidence type="ECO:0000256" key="1">
    <source>
        <dbReference type="ARBA" id="ARBA00022723"/>
    </source>
</evidence>
<dbReference type="InterPro" id="IPR058739">
    <property type="entry name" value="NicX"/>
</dbReference>